<dbReference type="PANTHER" id="PTHR11113:SF14">
    <property type="entry name" value="N-ACETYLGLUCOSAMINE-6-PHOSPHATE DEACETYLASE"/>
    <property type="match status" value="1"/>
</dbReference>
<feature type="compositionally biased region" description="Gly residues" evidence="5">
    <location>
        <begin position="59"/>
        <end position="84"/>
    </location>
</feature>
<evidence type="ECO:0000256" key="5">
    <source>
        <dbReference type="SAM" id="MobiDB-lite"/>
    </source>
</evidence>
<dbReference type="GO" id="GO:0006046">
    <property type="term" value="P:N-acetylglucosamine catabolic process"/>
    <property type="evidence" value="ECO:0007669"/>
    <property type="project" value="TreeGrafter"/>
</dbReference>
<feature type="domain" description="Amidohydrolase-related" evidence="6">
    <location>
        <begin position="97"/>
        <end position="410"/>
    </location>
</feature>
<comment type="caution">
    <text evidence="7">The sequence shown here is derived from an EMBL/GenBank/DDBJ whole genome shotgun (WGS) entry which is preliminary data.</text>
</comment>
<evidence type="ECO:0000256" key="1">
    <source>
        <dbReference type="ARBA" id="ARBA00010716"/>
    </source>
</evidence>
<evidence type="ECO:0000256" key="4">
    <source>
        <dbReference type="ARBA" id="ARBA00023277"/>
    </source>
</evidence>
<dbReference type="InterPro" id="IPR003764">
    <property type="entry name" value="GlcNAc_6-P_deAcase"/>
</dbReference>
<feature type="region of interest" description="Disordered" evidence="5">
    <location>
        <begin position="46"/>
        <end position="87"/>
    </location>
</feature>
<name>A0A919KZD7_9ACTN</name>
<dbReference type="EMBL" id="BNCD01000008">
    <property type="protein sequence ID" value="GHH79090.1"/>
    <property type="molecule type" value="Genomic_DNA"/>
</dbReference>
<protein>
    <submittedName>
        <fullName evidence="7">N-acetylglucosamine-6-phosphate deacetylase</fullName>
    </submittedName>
</protein>
<comment type="similarity">
    <text evidence="1">Belongs to the metallo-dependent hydrolases superfamily. NagA family.</text>
</comment>
<reference evidence="7" key="2">
    <citation type="submission" date="2020-09" db="EMBL/GenBank/DDBJ databases">
        <authorList>
            <person name="Sun Q."/>
            <person name="Ohkuma M."/>
        </authorList>
    </citation>
    <scope>NUCLEOTIDE SEQUENCE</scope>
    <source>
        <strain evidence="7">JCM 5069</strain>
    </source>
</reference>
<dbReference type="InterPro" id="IPR032466">
    <property type="entry name" value="Metal_Hydrolase"/>
</dbReference>
<evidence type="ECO:0000256" key="3">
    <source>
        <dbReference type="ARBA" id="ARBA00022801"/>
    </source>
</evidence>
<evidence type="ECO:0000313" key="7">
    <source>
        <dbReference type="EMBL" id="GHH79090.1"/>
    </source>
</evidence>
<dbReference type="PANTHER" id="PTHR11113">
    <property type="entry name" value="N-ACETYLGLUCOSAMINE-6-PHOSPHATE DEACETYLASE"/>
    <property type="match status" value="1"/>
</dbReference>
<dbReference type="GO" id="GO:0008448">
    <property type="term" value="F:N-acetylglucosamine-6-phosphate deacetylase activity"/>
    <property type="evidence" value="ECO:0007669"/>
    <property type="project" value="InterPro"/>
</dbReference>
<dbReference type="RefSeq" id="WP_189932262.1">
    <property type="nucleotide sequence ID" value="NZ_BNCD01000008.1"/>
</dbReference>
<sequence>MSPARPAPGGDRLLANARLVTPGRVTGPGWLLVRDGLIAALGEGRPPAAADGAYERSGAGPGAPGGLGASGGTGAPGAGAPGGRGTREVVDLGGRLLTPGFVDAHCHGGAGHSVYTGDRDDVRAAAAGHLARGTTTMLASVATVAPRAMTAAVRAIAAVIADGTAPTVAGIHLEGPFLSPDRRGAQTRTALRAPDEGVLRRLLDAAEGHAVSMTLAPELPGALDLIRGHAGDLVCCLGHTDASAGAFAEATDLGARAVTHLFNAMPPLHHREPGPVAAALLDARLRCELILDGHHLAVDTARLAYRLAGPERLLLVSDAMPAAGMADGDYRFADREVTVTDGVARLRGTDTLAGSTLFVAAAFRRAVLDVGIPVPDAVLMAATTPAALLGLTDRGALRPGLRADLVALDERLRPARVWLAGEEQPVAQSD</sequence>
<dbReference type="InterPro" id="IPR006680">
    <property type="entry name" value="Amidohydro-rel"/>
</dbReference>
<dbReference type="AlphaFoldDB" id="A0A919KZD7"/>
<dbReference type="SUPFAM" id="SSF51338">
    <property type="entry name" value="Composite domain of metallo-dependent hydrolases"/>
    <property type="match status" value="2"/>
</dbReference>
<evidence type="ECO:0000259" key="6">
    <source>
        <dbReference type="Pfam" id="PF01979"/>
    </source>
</evidence>
<dbReference type="Proteomes" id="UP000603708">
    <property type="component" value="Unassembled WGS sequence"/>
</dbReference>
<keyword evidence="2" id="KW-0479">Metal-binding</keyword>
<dbReference type="GO" id="GO:0046872">
    <property type="term" value="F:metal ion binding"/>
    <property type="evidence" value="ECO:0007669"/>
    <property type="project" value="UniProtKB-KW"/>
</dbReference>
<dbReference type="CDD" id="cd00854">
    <property type="entry name" value="NagA"/>
    <property type="match status" value="1"/>
</dbReference>
<organism evidence="7 8">
    <name type="scientific">Streptomyces sulfonofaciens</name>
    <dbReference type="NCBI Taxonomy" id="68272"/>
    <lineage>
        <taxon>Bacteria</taxon>
        <taxon>Bacillati</taxon>
        <taxon>Actinomycetota</taxon>
        <taxon>Actinomycetes</taxon>
        <taxon>Kitasatosporales</taxon>
        <taxon>Streptomycetaceae</taxon>
        <taxon>Streptomyces</taxon>
    </lineage>
</organism>
<dbReference type="SUPFAM" id="SSF51556">
    <property type="entry name" value="Metallo-dependent hydrolases"/>
    <property type="match status" value="1"/>
</dbReference>
<gene>
    <name evidence="7" type="ORF">GCM10018793_30920</name>
</gene>
<keyword evidence="3" id="KW-0378">Hydrolase</keyword>
<proteinExistence type="inferred from homology"/>
<keyword evidence="4" id="KW-0119">Carbohydrate metabolism</keyword>
<accession>A0A919KZD7</accession>
<dbReference type="Gene3D" id="2.30.40.10">
    <property type="entry name" value="Urease, subunit C, domain 1"/>
    <property type="match status" value="1"/>
</dbReference>
<dbReference type="Gene3D" id="3.20.20.140">
    <property type="entry name" value="Metal-dependent hydrolases"/>
    <property type="match status" value="1"/>
</dbReference>
<dbReference type="NCBIfam" id="TIGR00221">
    <property type="entry name" value="nagA"/>
    <property type="match status" value="1"/>
</dbReference>
<keyword evidence="8" id="KW-1185">Reference proteome</keyword>
<reference evidence="7" key="1">
    <citation type="journal article" date="2014" name="Int. J. Syst. Evol. Microbiol.">
        <title>Complete genome sequence of Corynebacterium casei LMG S-19264T (=DSM 44701T), isolated from a smear-ripened cheese.</title>
        <authorList>
            <consortium name="US DOE Joint Genome Institute (JGI-PGF)"/>
            <person name="Walter F."/>
            <person name="Albersmeier A."/>
            <person name="Kalinowski J."/>
            <person name="Ruckert C."/>
        </authorList>
    </citation>
    <scope>NUCLEOTIDE SEQUENCE</scope>
    <source>
        <strain evidence="7">JCM 5069</strain>
    </source>
</reference>
<evidence type="ECO:0000256" key="2">
    <source>
        <dbReference type="ARBA" id="ARBA00022723"/>
    </source>
</evidence>
<dbReference type="InterPro" id="IPR011059">
    <property type="entry name" value="Metal-dep_hydrolase_composite"/>
</dbReference>
<dbReference type="Pfam" id="PF01979">
    <property type="entry name" value="Amidohydro_1"/>
    <property type="match status" value="1"/>
</dbReference>
<evidence type="ECO:0000313" key="8">
    <source>
        <dbReference type="Proteomes" id="UP000603708"/>
    </source>
</evidence>